<keyword evidence="2" id="KW-0808">Transferase</keyword>
<dbReference type="PANTHER" id="PTHR43861:SF1">
    <property type="entry name" value="TRANS-ACONITATE 2-METHYLTRANSFERASE"/>
    <property type="match status" value="1"/>
</dbReference>
<accession>A0ABY9KW41</accession>
<keyword evidence="2" id="KW-0489">Methyltransferase</keyword>
<evidence type="ECO:0000259" key="1">
    <source>
        <dbReference type="Pfam" id="PF08241"/>
    </source>
</evidence>
<reference evidence="2" key="1">
    <citation type="submission" date="2023-06" db="EMBL/GenBank/DDBJ databases">
        <title>A Treasure from Seagulls: Isolation and Description of Aciduricobacillus qingdaonensis gen. nov., sp. nov., a Rare Obligately Uric Acid-utilizing Member in the Family Bacillaceae.</title>
        <authorList>
            <person name="Liu W."/>
            <person name="Wang B."/>
        </authorList>
    </citation>
    <scope>NUCLEOTIDE SEQUENCE</scope>
    <source>
        <strain evidence="2">44XB</strain>
    </source>
</reference>
<evidence type="ECO:0000313" key="3">
    <source>
        <dbReference type="Proteomes" id="UP001180087"/>
    </source>
</evidence>
<proteinExistence type="predicted"/>
<evidence type="ECO:0000313" key="2">
    <source>
        <dbReference type="EMBL" id="WLV25035.1"/>
    </source>
</evidence>
<dbReference type="RefSeq" id="WP_348028669.1">
    <property type="nucleotide sequence ID" value="NZ_CP129113.1"/>
</dbReference>
<dbReference type="InterPro" id="IPR029063">
    <property type="entry name" value="SAM-dependent_MTases_sf"/>
</dbReference>
<dbReference type="Proteomes" id="UP001180087">
    <property type="component" value="Chromosome"/>
</dbReference>
<dbReference type="Pfam" id="PF08241">
    <property type="entry name" value="Methyltransf_11"/>
    <property type="match status" value="1"/>
</dbReference>
<dbReference type="InterPro" id="IPR013216">
    <property type="entry name" value="Methyltransf_11"/>
</dbReference>
<dbReference type="PANTHER" id="PTHR43861">
    <property type="entry name" value="TRANS-ACONITATE 2-METHYLTRANSFERASE-RELATED"/>
    <property type="match status" value="1"/>
</dbReference>
<dbReference type="Gene3D" id="3.40.50.150">
    <property type="entry name" value="Vaccinia Virus protein VP39"/>
    <property type="match status" value="1"/>
</dbReference>
<dbReference type="SUPFAM" id="SSF53335">
    <property type="entry name" value="S-adenosyl-L-methionine-dependent methyltransferases"/>
    <property type="match status" value="1"/>
</dbReference>
<dbReference type="EC" id="2.1.1.-" evidence="2"/>
<gene>
    <name evidence="2" type="ORF">QR721_01990</name>
</gene>
<organism evidence="2 3">
    <name type="scientific">Aciduricibacillus chroicocephali</name>
    <dbReference type="NCBI Taxonomy" id="3054939"/>
    <lineage>
        <taxon>Bacteria</taxon>
        <taxon>Bacillati</taxon>
        <taxon>Bacillota</taxon>
        <taxon>Bacilli</taxon>
        <taxon>Bacillales</taxon>
        <taxon>Bacillaceae</taxon>
        <taxon>Aciduricibacillus</taxon>
    </lineage>
</organism>
<name>A0ABY9KW41_9BACI</name>
<sequence>MSGEYMNCLAAYGVSSAHPGSLGLTRRMLDRERIHAGAKVLDAGCGTGGTAELLIKSYKTDVTALDLHPVMVEKAKQRLIGKPVEIIQGDIENLSLKSGTFDLVLSESVLAFTKVEQSLHHISRILKNEGVLLAVEMVKEDGLLPDHIKELREFYSLPELYGEGEWIHMFKSAGFDTVECLYGLDGISTEETEITPEFMLSEILLEEHHDTLERHLELNDLYQDLLGFRVFRCTKKNLK</sequence>
<protein>
    <submittedName>
        <fullName evidence="2">Class I SAM-dependent methyltransferase</fullName>
        <ecNumber evidence="2">2.1.1.-</ecNumber>
    </submittedName>
</protein>
<keyword evidence="3" id="KW-1185">Reference proteome</keyword>
<dbReference type="GO" id="GO:0032259">
    <property type="term" value="P:methylation"/>
    <property type="evidence" value="ECO:0007669"/>
    <property type="project" value="UniProtKB-KW"/>
</dbReference>
<dbReference type="GO" id="GO:0008168">
    <property type="term" value="F:methyltransferase activity"/>
    <property type="evidence" value="ECO:0007669"/>
    <property type="project" value="UniProtKB-KW"/>
</dbReference>
<dbReference type="EMBL" id="CP129113">
    <property type="protein sequence ID" value="WLV25035.1"/>
    <property type="molecule type" value="Genomic_DNA"/>
</dbReference>
<dbReference type="CDD" id="cd02440">
    <property type="entry name" value="AdoMet_MTases"/>
    <property type="match status" value="1"/>
</dbReference>
<feature type="domain" description="Methyltransferase type 11" evidence="1">
    <location>
        <begin position="41"/>
        <end position="133"/>
    </location>
</feature>